<gene>
    <name evidence="3" type="ORF">MNBD_GAMMA22-1705</name>
</gene>
<keyword evidence="2" id="KW-0808">Transferase</keyword>
<dbReference type="GO" id="GO:0008713">
    <property type="term" value="F:ADP-heptose-lipopolysaccharide heptosyltransferase activity"/>
    <property type="evidence" value="ECO:0007669"/>
    <property type="project" value="TreeGrafter"/>
</dbReference>
<reference evidence="3" key="1">
    <citation type="submission" date="2018-06" db="EMBL/GenBank/DDBJ databases">
        <authorList>
            <person name="Zhirakovskaya E."/>
        </authorList>
    </citation>
    <scope>NUCLEOTIDE SEQUENCE</scope>
</reference>
<evidence type="ECO:0000313" key="3">
    <source>
        <dbReference type="EMBL" id="VAW94940.1"/>
    </source>
</evidence>
<evidence type="ECO:0008006" key="4">
    <source>
        <dbReference type="Google" id="ProtNLM"/>
    </source>
</evidence>
<dbReference type="AlphaFoldDB" id="A0A3B1A093"/>
<dbReference type="PANTHER" id="PTHR30160:SF7">
    <property type="entry name" value="ADP-HEPTOSE--LPS HEPTOSYLTRANSFERASE 2"/>
    <property type="match status" value="1"/>
</dbReference>
<protein>
    <recommendedName>
        <fullName evidence="4">ADP-heptose--lipooligosaccharide heptosyltransferase II</fullName>
    </recommendedName>
</protein>
<dbReference type="PANTHER" id="PTHR30160">
    <property type="entry name" value="TETRAACYLDISACCHARIDE 4'-KINASE-RELATED"/>
    <property type="match status" value="1"/>
</dbReference>
<keyword evidence="1" id="KW-0328">Glycosyltransferase</keyword>
<dbReference type="CDD" id="cd03789">
    <property type="entry name" value="GT9_LPS_heptosyltransferase"/>
    <property type="match status" value="1"/>
</dbReference>
<sequence length="336" mass="37854">MQALKRILVARMGRVGDMVMITPALQAILDKFPHAKITLLTNADGKRTLNNFSERIDKIIIYDRKTLFPWLTRQRIKKAIAQDQYDRVYCFESKPSFLNLFSAFKPVLYALTATNDKRVHYAQYCLNLVEPNARTKMAYSLHLAVSKTAITDSLMLLKKLAIKNDDFIIGLHPSFSGLAKSFGRASKHAHHKTWPIAAWSALASKLQHYGATNNVKIKVMMDLIPDEESIAIKINKHSNGAALYQCPALNFERYKATLARYDLLITPDSGPMHIAAAVNTKIVALFSRHEPSDCQPFVAAEQFTVLRAEDMREPEKGLATIDVDSVFNACLNYLPK</sequence>
<dbReference type="GO" id="GO:0005829">
    <property type="term" value="C:cytosol"/>
    <property type="evidence" value="ECO:0007669"/>
    <property type="project" value="TreeGrafter"/>
</dbReference>
<dbReference type="Gene3D" id="3.40.50.2000">
    <property type="entry name" value="Glycogen Phosphorylase B"/>
    <property type="match status" value="2"/>
</dbReference>
<dbReference type="InterPro" id="IPR002201">
    <property type="entry name" value="Glyco_trans_9"/>
</dbReference>
<dbReference type="GO" id="GO:0009244">
    <property type="term" value="P:lipopolysaccharide core region biosynthetic process"/>
    <property type="evidence" value="ECO:0007669"/>
    <property type="project" value="TreeGrafter"/>
</dbReference>
<dbReference type="InterPro" id="IPR051199">
    <property type="entry name" value="LPS_LOS_Heptosyltrfase"/>
</dbReference>
<dbReference type="EMBL" id="UOFS01000019">
    <property type="protein sequence ID" value="VAW94940.1"/>
    <property type="molecule type" value="Genomic_DNA"/>
</dbReference>
<dbReference type="SUPFAM" id="SSF53756">
    <property type="entry name" value="UDP-Glycosyltransferase/glycogen phosphorylase"/>
    <property type="match status" value="1"/>
</dbReference>
<dbReference type="Pfam" id="PF01075">
    <property type="entry name" value="Glyco_transf_9"/>
    <property type="match status" value="1"/>
</dbReference>
<proteinExistence type="predicted"/>
<accession>A0A3B1A093</accession>
<name>A0A3B1A093_9ZZZZ</name>
<evidence type="ECO:0000256" key="2">
    <source>
        <dbReference type="ARBA" id="ARBA00022679"/>
    </source>
</evidence>
<evidence type="ECO:0000256" key="1">
    <source>
        <dbReference type="ARBA" id="ARBA00022676"/>
    </source>
</evidence>
<organism evidence="3">
    <name type="scientific">hydrothermal vent metagenome</name>
    <dbReference type="NCBI Taxonomy" id="652676"/>
    <lineage>
        <taxon>unclassified sequences</taxon>
        <taxon>metagenomes</taxon>
        <taxon>ecological metagenomes</taxon>
    </lineage>
</organism>